<evidence type="ECO:0000259" key="1">
    <source>
        <dbReference type="Pfam" id="PF01261"/>
    </source>
</evidence>
<keyword evidence="2" id="KW-0255">Endonuclease</keyword>
<organism evidence="2 3">
    <name type="scientific">Cohnella kolymensis</name>
    <dbReference type="NCBI Taxonomy" id="1590652"/>
    <lineage>
        <taxon>Bacteria</taxon>
        <taxon>Bacillati</taxon>
        <taxon>Bacillota</taxon>
        <taxon>Bacilli</taxon>
        <taxon>Bacillales</taxon>
        <taxon>Paenibacillaceae</taxon>
        <taxon>Cohnella</taxon>
    </lineage>
</organism>
<proteinExistence type="predicted"/>
<accession>A0ABR5A4W4</accession>
<reference evidence="2 3" key="1">
    <citation type="submission" date="2014-12" db="EMBL/GenBank/DDBJ databases">
        <title>Draft genome sequence of Cohnella kolymensis strain B-2846.</title>
        <authorList>
            <person name="Karlyshev A.V."/>
            <person name="Kudryashova E.B."/>
        </authorList>
    </citation>
    <scope>NUCLEOTIDE SEQUENCE [LARGE SCALE GENOMIC DNA]</scope>
    <source>
        <strain evidence="2 3">VKM B-2846</strain>
    </source>
</reference>
<dbReference type="Gene3D" id="3.20.20.150">
    <property type="entry name" value="Divalent-metal-dependent TIM barrel enzymes"/>
    <property type="match status" value="1"/>
</dbReference>
<keyword evidence="2" id="KW-0540">Nuclease</keyword>
<dbReference type="PANTHER" id="PTHR12110">
    <property type="entry name" value="HYDROXYPYRUVATE ISOMERASE"/>
    <property type="match status" value="1"/>
</dbReference>
<dbReference type="InterPro" id="IPR050312">
    <property type="entry name" value="IolE/XylAMocC-like"/>
</dbReference>
<evidence type="ECO:0000313" key="3">
    <source>
        <dbReference type="Proteomes" id="UP000054526"/>
    </source>
</evidence>
<dbReference type="GO" id="GO:0004519">
    <property type="term" value="F:endonuclease activity"/>
    <property type="evidence" value="ECO:0007669"/>
    <property type="project" value="UniProtKB-KW"/>
</dbReference>
<sequence length="279" mass="30541">MKMSLSVWSCHKYMYDGSWTNADFIDFAKTAGAEGVELLSVFWNPEEDIPRVEEALSRNGLVMACFGACNNLAVPDEAGRRAQVKDITDSVDTAVHFGAKVVRVFSGDKPEGVTFEQAKDWIISGLKEAAAYAHSKGVTLCLENHGHFAGKAKQVLEVIGEVNSPALKSTFDTGNFLLVDDNPEQALDQLKSMVAHVHFKDFKKVDESYEGKAVYPSLSGVRYAGKISGEGDVNLTHILRTLKAAGYRDWLSVEFEGDEEQKTGSARSIGNLKEILTTV</sequence>
<dbReference type="EMBL" id="JXAL01000017">
    <property type="protein sequence ID" value="KIL35688.1"/>
    <property type="molecule type" value="Genomic_DNA"/>
</dbReference>
<feature type="domain" description="Xylose isomerase-like TIM barrel" evidence="1">
    <location>
        <begin position="25"/>
        <end position="274"/>
    </location>
</feature>
<evidence type="ECO:0000313" key="2">
    <source>
        <dbReference type="EMBL" id="KIL35688.1"/>
    </source>
</evidence>
<dbReference type="Pfam" id="PF01261">
    <property type="entry name" value="AP_endonuc_2"/>
    <property type="match status" value="1"/>
</dbReference>
<keyword evidence="3" id="KW-1185">Reference proteome</keyword>
<protein>
    <submittedName>
        <fullName evidence="2">AP endonuclease</fullName>
    </submittedName>
</protein>
<dbReference type="PANTHER" id="PTHR12110:SF53">
    <property type="entry name" value="BLR5974 PROTEIN"/>
    <property type="match status" value="1"/>
</dbReference>
<dbReference type="SUPFAM" id="SSF51658">
    <property type="entry name" value="Xylose isomerase-like"/>
    <property type="match status" value="1"/>
</dbReference>
<dbReference type="InterPro" id="IPR013022">
    <property type="entry name" value="Xyl_isomerase-like_TIM-brl"/>
</dbReference>
<gene>
    <name evidence="2" type="ORF">SD71_12400</name>
</gene>
<keyword evidence="2" id="KW-0378">Hydrolase</keyword>
<name>A0ABR5A4W4_9BACL</name>
<dbReference type="Proteomes" id="UP000054526">
    <property type="component" value="Unassembled WGS sequence"/>
</dbReference>
<comment type="caution">
    <text evidence="2">The sequence shown here is derived from an EMBL/GenBank/DDBJ whole genome shotgun (WGS) entry which is preliminary data.</text>
</comment>
<dbReference type="InterPro" id="IPR036237">
    <property type="entry name" value="Xyl_isomerase-like_sf"/>
</dbReference>